<evidence type="ECO:0000256" key="2">
    <source>
        <dbReference type="ARBA" id="ARBA00022723"/>
    </source>
</evidence>
<dbReference type="PhylomeDB" id="A0A060TE77"/>
<dbReference type="GO" id="GO:0000981">
    <property type="term" value="F:DNA-binding transcription factor activity, RNA polymerase II-specific"/>
    <property type="evidence" value="ECO:0007669"/>
    <property type="project" value="InterPro"/>
</dbReference>
<reference evidence="10" key="2">
    <citation type="submission" date="2014-06" db="EMBL/GenBank/DDBJ databases">
        <title>The complete genome of Blastobotrys (Arxula) adeninivorans LS3 - a yeast of biotechnological interest.</title>
        <authorList>
            <person name="Kunze G."/>
            <person name="Gaillardin C."/>
            <person name="Czernicka M."/>
            <person name="Durrens P."/>
            <person name="Martin T."/>
            <person name="Boer E."/>
            <person name="Gabaldon T."/>
            <person name="Cruz J."/>
            <person name="Talla E."/>
            <person name="Marck C."/>
            <person name="Goffeau A."/>
            <person name="Barbe V."/>
            <person name="Baret P."/>
            <person name="Baronian K."/>
            <person name="Beier S."/>
            <person name="Bleykasten C."/>
            <person name="Bode R."/>
            <person name="Casaregola S."/>
            <person name="Despons L."/>
            <person name="Fairhead C."/>
            <person name="Giersberg M."/>
            <person name="Gierski P."/>
            <person name="Hahnel U."/>
            <person name="Hartmann A."/>
            <person name="Jankowska D."/>
            <person name="Jubin C."/>
            <person name="Jung P."/>
            <person name="Lafontaine I."/>
            <person name="Leh-Louis V."/>
            <person name="Lemaire M."/>
            <person name="Marcet-Houben M."/>
            <person name="Mascher M."/>
            <person name="Morel G."/>
            <person name="Richard G.-F."/>
            <person name="Riechen J."/>
            <person name="Sacerdot C."/>
            <person name="Sarkar A."/>
            <person name="Savel G."/>
            <person name="Schacherer J."/>
            <person name="Sherman D."/>
            <person name="Straub M.-L."/>
            <person name="Stein N."/>
            <person name="Thierry A."/>
            <person name="Trautwein-Schult A."/>
            <person name="Westhof E."/>
            <person name="Worch S."/>
            <person name="Dujon B."/>
            <person name="Souciet J.-L."/>
            <person name="Wincker P."/>
            <person name="Scholz U."/>
            <person name="Neuveglise N."/>
        </authorList>
    </citation>
    <scope>NUCLEOTIDE SEQUENCE</scope>
    <source>
        <strain evidence="10">LS3</strain>
    </source>
</reference>
<comment type="subcellular location">
    <subcellularLocation>
        <location evidence="1">Nucleus</location>
    </subcellularLocation>
</comment>
<feature type="compositionally biased region" description="Low complexity" evidence="8">
    <location>
        <begin position="114"/>
        <end position="128"/>
    </location>
</feature>
<dbReference type="InterPro" id="IPR050987">
    <property type="entry name" value="AtrR-like"/>
</dbReference>
<gene>
    <name evidence="10" type="ORF">GNLVRS02_ARAD1D13288g</name>
</gene>
<dbReference type="InterPro" id="IPR036864">
    <property type="entry name" value="Zn2-C6_fun-type_DNA-bd_sf"/>
</dbReference>
<dbReference type="Pfam" id="PF00172">
    <property type="entry name" value="Zn_clus"/>
    <property type="match status" value="1"/>
</dbReference>
<name>A0A060TE77_BLAAD</name>
<keyword evidence="5" id="KW-0238">DNA-binding</keyword>
<organism evidence="10">
    <name type="scientific">Blastobotrys adeninivorans</name>
    <name type="common">Yeast</name>
    <name type="synonym">Arxula adeninivorans</name>
    <dbReference type="NCBI Taxonomy" id="409370"/>
    <lineage>
        <taxon>Eukaryota</taxon>
        <taxon>Fungi</taxon>
        <taxon>Dikarya</taxon>
        <taxon>Ascomycota</taxon>
        <taxon>Saccharomycotina</taxon>
        <taxon>Dipodascomycetes</taxon>
        <taxon>Dipodascales</taxon>
        <taxon>Trichomonascaceae</taxon>
        <taxon>Blastobotrys</taxon>
    </lineage>
</organism>
<dbReference type="PANTHER" id="PTHR46910:SF12">
    <property type="entry name" value="REGULATORY PROTEIN CAT8"/>
    <property type="match status" value="1"/>
</dbReference>
<dbReference type="AlphaFoldDB" id="A0A060TE77"/>
<dbReference type="GO" id="GO:0003677">
    <property type="term" value="F:DNA binding"/>
    <property type="evidence" value="ECO:0007669"/>
    <property type="project" value="UniProtKB-KW"/>
</dbReference>
<dbReference type="InterPro" id="IPR007219">
    <property type="entry name" value="XnlR_reg_dom"/>
</dbReference>
<evidence type="ECO:0000259" key="9">
    <source>
        <dbReference type="PROSITE" id="PS50048"/>
    </source>
</evidence>
<dbReference type="SMART" id="SM00906">
    <property type="entry name" value="Fungal_trans"/>
    <property type="match status" value="1"/>
</dbReference>
<protein>
    <submittedName>
        <fullName evidence="10">ARAD1D13288p</fullName>
    </submittedName>
</protein>
<dbReference type="SUPFAM" id="SSF57701">
    <property type="entry name" value="Zn2/Cys6 DNA-binding domain"/>
    <property type="match status" value="1"/>
</dbReference>
<keyword evidence="3" id="KW-0862">Zinc</keyword>
<reference evidence="10" key="1">
    <citation type="submission" date="2014-02" db="EMBL/GenBank/DDBJ databases">
        <authorList>
            <person name="Genoscope - CEA"/>
        </authorList>
    </citation>
    <scope>NUCLEOTIDE SEQUENCE</scope>
    <source>
        <strain evidence="10">LS3</strain>
    </source>
</reference>
<evidence type="ECO:0000256" key="6">
    <source>
        <dbReference type="ARBA" id="ARBA00023163"/>
    </source>
</evidence>
<keyword evidence="6" id="KW-0804">Transcription</keyword>
<dbReference type="PROSITE" id="PS00463">
    <property type="entry name" value="ZN2_CY6_FUNGAL_1"/>
    <property type="match status" value="1"/>
</dbReference>
<feature type="compositionally biased region" description="Low complexity" evidence="8">
    <location>
        <begin position="633"/>
        <end position="666"/>
    </location>
</feature>
<keyword evidence="7" id="KW-0539">Nucleus</keyword>
<proteinExistence type="predicted"/>
<dbReference type="SMART" id="SM00066">
    <property type="entry name" value="GAL4"/>
    <property type="match status" value="1"/>
</dbReference>
<dbReference type="InterPro" id="IPR001138">
    <property type="entry name" value="Zn2Cys6_DnaBD"/>
</dbReference>
<evidence type="ECO:0000256" key="5">
    <source>
        <dbReference type="ARBA" id="ARBA00023125"/>
    </source>
</evidence>
<dbReference type="Gene3D" id="4.10.240.10">
    <property type="entry name" value="Zn(2)-C6 fungal-type DNA-binding domain"/>
    <property type="match status" value="1"/>
</dbReference>
<feature type="region of interest" description="Disordered" evidence="8">
    <location>
        <begin position="105"/>
        <end position="135"/>
    </location>
</feature>
<accession>A0A060TE77</accession>
<dbReference type="CDD" id="cd12148">
    <property type="entry name" value="fungal_TF_MHR"/>
    <property type="match status" value="1"/>
</dbReference>
<feature type="compositionally biased region" description="Polar residues" evidence="8">
    <location>
        <begin position="674"/>
        <end position="687"/>
    </location>
</feature>
<dbReference type="EMBL" id="HG937694">
    <property type="protein sequence ID" value="CDP37516.1"/>
    <property type="molecule type" value="Genomic_DNA"/>
</dbReference>
<keyword evidence="2" id="KW-0479">Metal-binding</keyword>
<dbReference type="CDD" id="cd15485">
    <property type="entry name" value="ZIP_Cat8"/>
    <property type="match status" value="1"/>
</dbReference>
<dbReference type="PANTHER" id="PTHR46910">
    <property type="entry name" value="TRANSCRIPTION FACTOR PDR1"/>
    <property type="match status" value="1"/>
</dbReference>
<dbReference type="PROSITE" id="PS50048">
    <property type="entry name" value="ZN2_CY6_FUNGAL_2"/>
    <property type="match status" value="1"/>
</dbReference>
<feature type="region of interest" description="Disordered" evidence="8">
    <location>
        <begin position="617"/>
        <end position="689"/>
    </location>
</feature>
<evidence type="ECO:0000256" key="8">
    <source>
        <dbReference type="SAM" id="MobiDB-lite"/>
    </source>
</evidence>
<evidence type="ECO:0000313" key="10">
    <source>
        <dbReference type="EMBL" id="CDP37516.1"/>
    </source>
</evidence>
<feature type="domain" description="Zn(2)-C6 fungal-type" evidence="9">
    <location>
        <begin position="24"/>
        <end position="54"/>
    </location>
</feature>
<evidence type="ECO:0000256" key="3">
    <source>
        <dbReference type="ARBA" id="ARBA00022833"/>
    </source>
</evidence>
<evidence type="ECO:0000256" key="1">
    <source>
        <dbReference type="ARBA" id="ARBA00004123"/>
    </source>
</evidence>
<dbReference type="GO" id="GO:0008270">
    <property type="term" value="F:zinc ion binding"/>
    <property type="evidence" value="ECO:0007669"/>
    <property type="project" value="InterPro"/>
</dbReference>
<evidence type="ECO:0000256" key="4">
    <source>
        <dbReference type="ARBA" id="ARBA00023015"/>
    </source>
</evidence>
<sequence length="752" mass="82564">MPDGAQSWKMIKAPGSQNGRIAQACDRCRSKKIKCDGKRPNCSQCLAVGFECKISDKLTRRAFPRGYTESLEDRVRQLEFENNKLVNLLDLKDEQLEMMSKVHDFDKTGKDQGPAAPTQSSAPSADPAVCTPPQDDDEEYLVRQIDRLMAHDQYRGSSAGGIFIDALIDKLKTRAPEAVMPIANTFATAYSPGTISLPSSGPGQSKIIPGSRLTCDKIITTFFQEWHSMYNIVDERDLLQKYEQCMNNGGSVDHDPLLGVTIALVLAIGSLSSSSPASANEYTAVWKEWFTTELQCGIPNLDTVRALNLALLYSLHVGAVNDIWHFRMMAVNASYRLGLHRCPLSLRRMTTAEPFTVAEQNARRRAFWVTYALDAFSSAALGSPRLLLNESITTKMPSCEEDEDLEPCQLAWMTFSRLLGSIVDAFYASAHDQKHCSYKTIIKFEDQLETWKRELPSSLKFELNNGVASSTTSSPSATPVHQKSPLLLMMYHYARILIHMPASAPVDVHSTKGSGSTVASLQSAKMVLQVLLYLHQRKVLSTLCINPSRLVMSLTSVVLYSAVDYSKGGALMQEAKGLVSNCLKYLQNAAESQVPGALSPESYGWLEHGCTIVVGASSSNEPQGYRRRRSSGRRSSTGARPSVSQASSSSSASSVAPSGPTTSSSSNDAKIESPATSESSGAPSTLSPDVDEMLKYMGFESTLFQNDGGGFEKTEYQPAPPAIKEEPRYDNDYMDLWNSFDYSNLLKEEAFV</sequence>
<dbReference type="GO" id="GO:0005634">
    <property type="term" value="C:nucleus"/>
    <property type="evidence" value="ECO:0007669"/>
    <property type="project" value="UniProtKB-SubCell"/>
</dbReference>
<evidence type="ECO:0000256" key="7">
    <source>
        <dbReference type="ARBA" id="ARBA00023242"/>
    </source>
</evidence>
<dbReference type="Pfam" id="PF04082">
    <property type="entry name" value="Fungal_trans"/>
    <property type="match status" value="1"/>
</dbReference>
<dbReference type="FunFam" id="4.10.240.10:FF:000007">
    <property type="entry name" value="C6 transcription factor FacB"/>
    <property type="match status" value="1"/>
</dbReference>
<keyword evidence="4" id="KW-0805">Transcription regulation</keyword>
<dbReference type="CDD" id="cd00067">
    <property type="entry name" value="GAL4"/>
    <property type="match status" value="1"/>
</dbReference>
<dbReference type="GO" id="GO:0006351">
    <property type="term" value="P:DNA-templated transcription"/>
    <property type="evidence" value="ECO:0007669"/>
    <property type="project" value="InterPro"/>
</dbReference>